<feature type="non-terminal residue" evidence="2">
    <location>
        <position position="21"/>
    </location>
</feature>
<accession>A0A2W5ETB9</accession>
<evidence type="ECO:0000313" key="3">
    <source>
        <dbReference type="Proteomes" id="UP000249769"/>
    </source>
</evidence>
<proteinExistence type="predicted"/>
<sequence length="21" mass="2343">MSKESYELKAEARERVGKGSS</sequence>
<organism evidence="2 3">
    <name type="scientific">Agrobacterium fabrum</name>
    <dbReference type="NCBI Taxonomy" id="1176649"/>
    <lineage>
        <taxon>Bacteria</taxon>
        <taxon>Pseudomonadati</taxon>
        <taxon>Pseudomonadota</taxon>
        <taxon>Alphaproteobacteria</taxon>
        <taxon>Hyphomicrobiales</taxon>
        <taxon>Rhizobiaceae</taxon>
        <taxon>Rhizobium/Agrobacterium group</taxon>
        <taxon>Agrobacterium</taxon>
        <taxon>Agrobacterium tumefaciens complex</taxon>
    </lineage>
</organism>
<protein>
    <submittedName>
        <fullName evidence="2">50S ribosomal protein L25</fullName>
    </submittedName>
</protein>
<keyword evidence="2" id="KW-0689">Ribosomal protein</keyword>
<feature type="region of interest" description="Disordered" evidence="1">
    <location>
        <begin position="1"/>
        <end position="21"/>
    </location>
</feature>
<reference evidence="2 3" key="1">
    <citation type="submission" date="2017-08" db="EMBL/GenBank/DDBJ databases">
        <title>Infants hospitalized years apart are colonized by the same room-sourced microbial strains.</title>
        <authorList>
            <person name="Brooks B."/>
            <person name="Olm M.R."/>
            <person name="Firek B.A."/>
            <person name="Baker R."/>
            <person name="Thomas B.C."/>
            <person name="Morowitz M.J."/>
            <person name="Banfield J.F."/>
        </authorList>
    </citation>
    <scope>NUCLEOTIDE SEQUENCE [LARGE SCALE GENOMIC DNA]</scope>
    <source>
        <strain evidence="2">S2_009_000_R2_73</strain>
    </source>
</reference>
<dbReference type="AlphaFoldDB" id="A0A2W5ETB9"/>
<gene>
    <name evidence="2" type="ORF">DI595_17630</name>
</gene>
<dbReference type="Proteomes" id="UP000249769">
    <property type="component" value="Unassembled WGS sequence"/>
</dbReference>
<dbReference type="GO" id="GO:0005840">
    <property type="term" value="C:ribosome"/>
    <property type="evidence" value="ECO:0007669"/>
    <property type="project" value="UniProtKB-KW"/>
</dbReference>
<evidence type="ECO:0000313" key="2">
    <source>
        <dbReference type="EMBL" id="PZP46578.1"/>
    </source>
</evidence>
<keyword evidence="2" id="KW-0687">Ribonucleoprotein</keyword>
<comment type="caution">
    <text evidence="2">The sequence shown here is derived from an EMBL/GenBank/DDBJ whole genome shotgun (WGS) entry which is preliminary data.</text>
</comment>
<name>A0A2W5ETB9_9HYPH</name>
<evidence type="ECO:0000256" key="1">
    <source>
        <dbReference type="SAM" id="MobiDB-lite"/>
    </source>
</evidence>
<dbReference type="EMBL" id="QFOL01000268">
    <property type="protein sequence ID" value="PZP46578.1"/>
    <property type="molecule type" value="Genomic_DNA"/>
</dbReference>